<protein>
    <recommendedName>
        <fullName evidence="1">DUF4296 domain-containing protein</fullName>
    </recommendedName>
</protein>
<gene>
    <name evidence="2" type="ORF">SDC9_164311</name>
</gene>
<evidence type="ECO:0000313" key="2">
    <source>
        <dbReference type="EMBL" id="MPN16962.1"/>
    </source>
</evidence>
<dbReference type="AlphaFoldDB" id="A0A645FTI3"/>
<dbReference type="InterPro" id="IPR025381">
    <property type="entry name" value="DUF4296"/>
</dbReference>
<proteinExistence type="predicted"/>
<evidence type="ECO:0000259" key="1">
    <source>
        <dbReference type="Pfam" id="PF14129"/>
    </source>
</evidence>
<dbReference type="EMBL" id="VSSQ01063981">
    <property type="protein sequence ID" value="MPN16962.1"/>
    <property type="molecule type" value="Genomic_DNA"/>
</dbReference>
<reference evidence="2" key="1">
    <citation type="submission" date="2019-08" db="EMBL/GenBank/DDBJ databases">
        <authorList>
            <person name="Kucharzyk K."/>
            <person name="Murdoch R.W."/>
            <person name="Higgins S."/>
            <person name="Loffler F."/>
        </authorList>
    </citation>
    <scope>NUCLEOTIDE SEQUENCE</scope>
</reference>
<feature type="domain" description="DUF4296" evidence="1">
    <location>
        <begin position="4"/>
        <end position="61"/>
    </location>
</feature>
<organism evidence="2">
    <name type="scientific">bioreactor metagenome</name>
    <dbReference type="NCBI Taxonomy" id="1076179"/>
    <lineage>
        <taxon>unclassified sequences</taxon>
        <taxon>metagenomes</taxon>
        <taxon>ecological metagenomes</taxon>
    </lineage>
</organism>
<comment type="caution">
    <text evidence="2">The sequence shown here is derived from an EMBL/GenBank/DDBJ whole genome shotgun (WGS) entry which is preliminary data.</text>
</comment>
<sequence length="238" mass="27694">METDYQHFNTPEKKEAYINEVFRIHHITQAQWDTSLSWYSDRIDLYLKMNDSVKSMLQRARIDIDTRLSAQQAQQYTDPSLFQPSYIPKTFAFSMPSPRNGFRFQLDSTDIGEKITDDHFTFTFSVIGIPPAYHPRFSSLLALHYADTTLYQRLDITENKTYSMAGSKFIENDTLSQIQGFLHLQDTTILGLQIRLYNIFLGNKELAQDTVLQLQDNSGEREQLLLKEPIRMNDSDSL</sequence>
<dbReference type="Pfam" id="PF14129">
    <property type="entry name" value="DUF4296"/>
    <property type="match status" value="1"/>
</dbReference>
<name>A0A645FTI3_9ZZZZ</name>
<accession>A0A645FTI3</accession>